<keyword evidence="4" id="KW-1185">Reference proteome</keyword>
<dbReference type="Proteomes" id="UP001497516">
    <property type="component" value="Chromosome 6"/>
</dbReference>
<reference evidence="3 4" key="1">
    <citation type="submission" date="2024-04" db="EMBL/GenBank/DDBJ databases">
        <authorList>
            <person name="Fracassetti M."/>
        </authorList>
    </citation>
    <scope>NUCLEOTIDE SEQUENCE [LARGE SCALE GENOMIC DNA]</scope>
</reference>
<evidence type="ECO:0000313" key="4">
    <source>
        <dbReference type="Proteomes" id="UP001497516"/>
    </source>
</evidence>
<dbReference type="InterPro" id="IPR025724">
    <property type="entry name" value="GAG-pre-integrase_dom"/>
</dbReference>
<gene>
    <name evidence="3" type="ORF">LTRI10_LOCUS34207</name>
</gene>
<name>A0AAV2F6R8_9ROSI</name>
<feature type="domain" description="GAG-pre-integrase" evidence="1">
    <location>
        <begin position="141"/>
        <end position="188"/>
    </location>
</feature>
<evidence type="ECO:0000259" key="2">
    <source>
        <dbReference type="Pfam" id="PF22936"/>
    </source>
</evidence>
<dbReference type="Pfam" id="PF13976">
    <property type="entry name" value="gag_pre-integrs"/>
    <property type="match status" value="1"/>
</dbReference>
<evidence type="ECO:0000313" key="3">
    <source>
        <dbReference type="EMBL" id="CAL1393647.1"/>
    </source>
</evidence>
<feature type="domain" description="Retrovirus-related Pol polyprotein from transposon TNT 1-94-like beta-barrel" evidence="2">
    <location>
        <begin position="14"/>
        <end position="95"/>
    </location>
</feature>
<evidence type="ECO:0008006" key="5">
    <source>
        <dbReference type="Google" id="ProtNLM"/>
    </source>
</evidence>
<evidence type="ECO:0000259" key="1">
    <source>
        <dbReference type="Pfam" id="PF13976"/>
    </source>
</evidence>
<organism evidence="3 4">
    <name type="scientific">Linum trigynum</name>
    <dbReference type="NCBI Taxonomy" id="586398"/>
    <lineage>
        <taxon>Eukaryota</taxon>
        <taxon>Viridiplantae</taxon>
        <taxon>Streptophyta</taxon>
        <taxon>Embryophyta</taxon>
        <taxon>Tracheophyta</taxon>
        <taxon>Spermatophyta</taxon>
        <taxon>Magnoliopsida</taxon>
        <taxon>eudicotyledons</taxon>
        <taxon>Gunneridae</taxon>
        <taxon>Pentapetalae</taxon>
        <taxon>rosids</taxon>
        <taxon>fabids</taxon>
        <taxon>Malpighiales</taxon>
        <taxon>Linaceae</taxon>
        <taxon>Linum</taxon>
    </lineage>
</organism>
<protein>
    <recommendedName>
        <fullName evidence="5">GAG-pre-integrase domain-containing protein</fullName>
    </recommendedName>
</protein>
<dbReference type="InterPro" id="IPR054722">
    <property type="entry name" value="PolX-like_BBD"/>
</dbReference>
<dbReference type="EMBL" id="OZ034819">
    <property type="protein sequence ID" value="CAL1393647.1"/>
    <property type="molecule type" value="Genomic_DNA"/>
</dbReference>
<sequence length="213" mass="23649">MSVDKNVIDYENDWIVDSGCSNHMTGDEQKLLNVSEYKGGRVVVTANNSKLPITHIGETLITPRFGDQQVELSNVYHVPGMRKNLMSVSQLTASGNYVVFGPRDVKVYRSLQPTSDPIMQGQKLESVYVMSAEAAYVDKTRRNETASLWHARLGHVGYQKLKVMMKKSMLKGLPQLDIRDDIVCAGCHIILVVPRSSPTSRLKGDGGEVAREV</sequence>
<proteinExistence type="predicted"/>
<dbReference type="Pfam" id="PF22936">
    <property type="entry name" value="Pol_BBD"/>
    <property type="match status" value="1"/>
</dbReference>
<accession>A0AAV2F6R8</accession>
<dbReference type="AlphaFoldDB" id="A0AAV2F6R8"/>